<dbReference type="EMBL" id="BONF01000014">
    <property type="protein sequence ID" value="GIF81528.1"/>
    <property type="molecule type" value="Genomic_DNA"/>
</dbReference>
<keyword evidence="2" id="KW-1185">Reference proteome</keyword>
<evidence type="ECO:0000313" key="2">
    <source>
        <dbReference type="Proteomes" id="UP000601223"/>
    </source>
</evidence>
<proteinExistence type="predicted"/>
<protein>
    <recommendedName>
        <fullName evidence="3">CHAT domain-containing protein</fullName>
    </recommendedName>
</protein>
<sequence>MEADDLWIEYVAVATDPVERRVDAAAVEQGQADFGGLVRRMPSQHPLRAVHLAAYVDTRLAMYEADPQRSDLLTEALLAAHDSVRSQHRPAQRAVAELRLSRVLRVHADAQRRTDPRTAARTLDRAVSTAARAAARIRPDSLDHALGQHLHGLALEQRFHTTGRPADRDLAIAALRRSLDGPGLPAVCIAAGRALADIHADQLDWDSTAAALGRAVKLLDGFAPARMSHRSRERILENVKALASDAAAAELNRGSAAHALAVLEQGRCVIFAQTLQEAHDNAGAAHAEPAAL</sequence>
<reference evidence="1 2" key="1">
    <citation type="submission" date="2021-01" db="EMBL/GenBank/DDBJ databases">
        <title>Whole genome shotgun sequence of Catellatospora bangladeshensis NBRC 107357.</title>
        <authorList>
            <person name="Komaki H."/>
            <person name="Tamura T."/>
        </authorList>
    </citation>
    <scope>NUCLEOTIDE SEQUENCE [LARGE SCALE GENOMIC DNA]</scope>
    <source>
        <strain evidence="1 2">NBRC 107357</strain>
    </source>
</reference>
<evidence type="ECO:0000313" key="1">
    <source>
        <dbReference type="EMBL" id="GIF81528.1"/>
    </source>
</evidence>
<organism evidence="1 2">
    <name type="scientific">Catellatospora bangladeshensis</name>
    <dbReference type="NCBI Taxonomy" id="310355"/>
    <lineage>
        <taxon>Bacteria</taxon>
        <taxon>Bacillati</taxon>
        <taxon>Actinomycetota</taxon>
        <taxon>Actinomycetes</taxon>
        <taxon>Micromonosporales</taxon>
        <taxon>Micromonosporaceae</taxon>
        <taxon>Catellatospora</taxon>
    </lineage>
</organism>
<dbReference type="Proteomes" id="UP000601223">
    <property type="component" value="Unassembled WGS sequence"/>
</dbReference>
<dbReference type="RefSeq" id="WP_203745996.1">
    <property type="nucleotide sequence ID" value="NZ_BONF01000014.1"/>
</dbReference>
<name>A0A8J3JMP8_9ACTN</name>
<dbReference type="AlphaFoldDB" id="A0A8J3JMP8"/>
<evidence type="ECO:0008006" key="3">
    <source>
        <dbReference type="Google" id="ProtNLM"/>
    </source>
</evidence>
<comment type="caution">
    <text evidence="1">The sequence shown here is derived from an EMBL/GenBank/DDBJ whole genome shotgun (WGS) entry which is preliminary data.</text>
</comment>
<gene>
    <name evidence="1" type="ORF">Cba03nite_28770</name>
</gene>
<accession>A0A8J3JMP8</accession>